<dbReference type="PANTHER" id="PTHR38593:SF1">
    <property type="entry name" value="BLR2558 PROTEIN"/>
    <property type="match status" value="1"/>
</dbReference>
<organism evidence="4 5">
    <name type="scientific">Cupriavidus respiraculi</name>
    <dbReference type="NCBI Taxonomy" id="195930"/>
    <lineage>
        <taxon>Bacteria</taxon>
        <taxon>Pseudomonadati</taxon>
        <taxon>Pseudomonadota</taxon>
        <taxon>Betaproteobacteria</taxon>
        <taxon>Burkholderiales</taxon>
        <taxon>Burkholderiaceae</taxon>
        <taxon>Cupriavidus</taxon>
    </lineage>
</organism>
<gene>
    <name evidence="4" type="ORF">LMG21510_04212</name>
</gene>
<dbReference type="Proteomes" id="UP000721236">
    <property type="component" value="Unassembled WGS sequence"/>
</dbReference>
<feature type="signal peptide" evidence="2">
    <location>
        <begin position="1"/>
        <end position="24"/>
    </location>
</feature>
<sequence>MRIRTATLATAVACSLLLSSGLMAQTTGTAPKSTGGSNMPANGAKDTSQLNRTDRSFLENAAQGGLAEVEASKLAEQKASSADVKSFAAQMIKDHTKVNDELKQLASTKGYTPPTEPSVMQRTEMKALSVLDGEKFDKMYSSRIGVAAHEATLKQFREAAQRAQDPDVKAFAAKHVPDLEHHLQMARDLNKKVGNDK</sequence>
<dbReference type="EMBL" id="CAJZAH010000005">
    <property type="protein sequence ID" value="CAG9181103.1"/>
    <property type="molecule type" value="Genomic_DNA"/>
</dbReference>
<comment type="caution">
    <text evidence="4">The sequence shown here is derived from an EMBL/GenBank/DDBJ whole genome shotgun (WGS) entry which is preliminary data.</text>
</comment>
<dbReference type="CDD" id="cd00657">
    <property type="entry name" value="Ferritin_like"/>
    <property type="match status" value="1"/>
</dbReference>
<protein>
    <recommendedName>
        <fullName evidence="3">DUF4142 domain-containing protein</fullName>
    </recommendedName>
</protein>
<keyword evidence="2" id="KW-0732">Signal</keyword>
<reference evidence="4 5" key="1">
    <citation type="submission" date="2021-08" db="EMBL/GenBank/DDBJ databases">
        <authorList>
            <person name="Peeters C."/>
        </authorList>
    </citation>
    <scope>NUCLEOTIDE SEQUENCE [LARGE SCALE GENOMIC DNA]</scope>
    <source>
        <strain evidence="4 5">LMG 21510</strain>
    </source>
</reference>
<evidence type="ECO:0000256" key="2">
    <source>
        <dbReference type="SAM" id="SignalP"/>
    </source>
</evidence>
<evidence type="ECO:0000313" key="5">
    <source>
        <dbReference type="Proteomes" id="UP000721236"/>
    </source>
</evidence>
<dbReference type="Pfam" id="PF13628">
    <property type="entry name" value="DUF4142"/>
    <property type="match status" value="1"/>
</dbReference>
<dbReference type="Gene3D" id="1.20.1260.10">
    <property type="match status" value="1"/>
</dbReference>
<proteinExistence type="predicted"/>
<dbReference type="InterPro" id="IPR025419">
    <property type="entry name" value="DUF4142"/>
</dbReference>
<feature type="domain" description="DUF4142" evidence="3">
    <location>
        <begin position="53"/>
        <end position="189"/>
    </location>
</feature>
<accession>A0ABN7Z779</accession>
<dbReference type="PANTHER" id="PTHR38593">
    <property type="entry name" value="BLR2558 PROTEIN"/>
    <property type="match status" value="1"/>
</dbReference>
<dbReference type="RefSeq" id="WP_224043808.1">
    <property type="nucleotide sequence ID" value="NZ_CAJZAH010000005.1"/>
</dbReference>
<keyword evidence="5" id="KW-1185">Reference proteome</keyword>
<feature type="chain" id="PRO_5047200578" description="DUF4142 domain-containing protein" evidence="2">
    <location>
        <begin position="25"/>
        <end position="197"/>
    </location>
</feature>
<evidence type="ECO:0000256" key="1">
    <source>
        <dbReference type="SAM" id="MobiDB-lite"/>
    </source>
</evidence>
<evidence type="ECO:0000313" key="4">
    <source>
        <dbReference type="EMBL" id="CAG9181103.1"/>
    </source>
</evidence>
<dbReference type="InterPro" id="IPR012347">
    <property type="entry name" value="Ferritin-like"/>
</dbReference>
<name>A0ABN7Z779_9BURK</name>
<evidence type="ECO:0000259" key="3">
    <source>
        <dbReference type="Pfam" id="PF13628"/>
    </source>
</evidence>
<feature type="region of interest" description="Disordered" evidence="1">
    <location>
        <begin position="28"/>
        <end position="48"/>
    </location>
</feature>